<evidence type="ECO:0000256" key="1">
    <source>
        <dbReference type="SAM" id="MobiDB-lite"/>
    </source>
</evidence>
<proteinExistence type="predicted"/>
<feature type="region of interest" description="Disordered" evidence="1">
    <location>
        <begin position="69"/>
        <end position="100"/>
    </location>
</feature>
<name>A0A9W3H8M9_CAMBA</name>
<feature type="region of interest" description="Disordered" evidence="1">
    <location>
        <begin position="237"/>
        <end position="259"/>
    </location>
</feature>
<gene>
    <name evidence="2 3" type="primary">LOC123612811</name>
</gene>
<evidence type="ECO:0000313" key="3">
    <source>
        <dbReference type="RefSeq" id="XP_045362621.1"/>
    </source>
</evidence>
<dbReference type="RefSeq" id="XP_045362621.1">
    <property type="nucleotide sequence ID" value="XM_045506665.1"/>
</dbReference>
<evidence type="ECO:0000313" key="2">
    <source>
        <dbReference type="RefSeq" id="XP_045362620.1"/>
    </source>
</evidence>
<sequence length="323" mass="34581">MHVAPHLQYTMLCPVQHPNCHRFGFHQSEELIIHLFHRGAVGWERPKQWPRVTQQEAAYLSTALPAGCRGDSPQSSVPAQSQQVLPGSGLAPDTPSSSTCQMKRGFKISSWSRGVTLLLRLHGCWGLPLERAGMGTRAGIQGLRTLRSGQGEWEGARLSLPAVLMGTEAPDRVVCPGPLGPGPALGVISPGTHWSLGSTCWAQTQLCHREARPREGASPPWACFFLGPCRGPGTLPSTRHTTKPAVASSQVFPRDPNTAPQPKPACGVGQTACLCGSLGCWGSRLPWRGCPWLGPGHVLSSLQGPPSVCPTWRTKMILKNASG</sequence>
<accession>A0A9W3H8M9</accession>
<feature type="compositionally biased region" description="Low complexity" evidence="1">
    <location>
        <begin position="72"/>
        <end position="84"/>
    </location>
</feature>
<reference evidence="2 3" key="1">
    <citation type="submission" date="2025-04" db="UniProtKB">
        <authorList>
            <consortium name="RefSeq"/>
        </authorList>
    </citation>
    <scope>IDENTIFICATION</scope>
    <source>
        <tissue evidence="2 3">Blood</tissue>
    </source>
</reference>
<dbReference type="RefSeq" id="XP_045362620.1">
    <property type="nucleotide sequence ID" value="XM_045506664.1"/>
</dbReference>
<dbReference type="AlphaFoldDB" id="A0A9W3H8M9"/>
<protein>
    <submittedName>
        <fullName evidence="2 3">Uncharacterized protein LOC123612811</fullName>
    </submittedName>
</protein>
<organism evidence="2">
    <name type="scientific">Camelus bactrianus</name>
    <name type="common">Bactrian camel</name>
    <dbReference type="NCBI Taxonomy" id="9837"/>
    <lineage>
        <taxon>Eukaryota</taxon>
        <taxon>Metazoa</taxon>
        <taxon>Chordata</taxon>
        <taxon>Craniata</taxon>
        <taxon>Vertebrata</taxon>
        <taxon>Euteleostomi</taxon>
        <taxon>Mammalia</taxon>
        <taxon>Eutheria</taxon>
        <taxon>Laurasiatheria</taxon>
        <taxon>Artiodactyla</taxon>
        <taxon>Tylopoda</taxon>
        <taxon>Camelidae</taxon>
        <taxon>Camelus</taxon>
    </lineage>
</organism>